<reference evidence="5" key="1">
    <citation type="journal article" date="2021" name="Front. Microbiol.">
        <title>Comprehensive Comparative Genomics and Phenotyping of Methylobacterium Species.</title>
        <authorList>
            <person name="Alessa O."/>
            <person name="Ogura Y."/>
            <person name="Fujitani Y."/>
            <person name="Takami H."/>
            <person name="Hayashi T."/>
            <person name="Sahin N."/>
            <person name="Tani A."/>
        </authorList>
    </citation>
    <scope>NUCLEOTIDE SEQUENCE</scope>
    <source>
        <strain evidence="5">DSM 19015</strain>
    </source>
</reference>
<dbReference type="InterPro" id="IPR011990">
    <property type="entry name" value="TPR-like_helical_dom_sf"/>
</dbReference>
<name>A0ABQ4RZP1_9HYPH</name>
<evidence type="ECO:0000256" key="2">
    <source>
        <dbReference type="SAM" id="MobiDB-lite"/>
    </source>
</evidence>
<dbReference type="Gene3D" id="3.40.50.1460">
    <property type="match status" value="1"/>
</dbReference>
<evidence type="ECO:0000259" key="4">
    <source>
        <dbReference type="Pfam" id="PF00656"/>
    </source>
</evidence>
<dbReference type="PANTHER" id="PTHR22576">
    <property type="entry name" value="MUCOSA ASSOCIATED LYMPHOID TISSUE LYMPHOMA TRANSLOCATION PROTEIN 1/PARACASPASE"/>
    <property type="match status" value="1"/>
</dbReference>
<feature type="repeat" description="TPR" evidence="1">
    <location>
        <begin position="461"/>
        <end position="494"/>
    </location>
</feature>
<keyword evidence="1" id="KW-0802">TPR repeat</keyword>
<dbReference type="InterPro" id="IPR019734">
    <property type="entry name" value="TPR_rpt"/>
</dbReference>
<evidence type="ECO:0000256" key="3">
    <source>
        <dbReference type="SAM" id="SignalP"/>
    </source>
</evidence>
<gene>
    <name evidence="5" type="primary">ycf3_2</name>
    <name evidence="5" type="ORF">OCOJLMKI_2888</name>
</gene>
<feature type="chain" id="PRO_5046378042" evidence="3">
    <location>
        <begin position="34"/>
        <end position="538"/>
    </location>
</feature>
<dbReference type="SUPFAM" id="SSF52129">
    <property type="entry name" value="Caspase-like"/>
    <property type="match status" value="1"/>
</dbReference>
<keyword evidence="3" id="KW-0732">Signal</keyword>
<sequence>MRPPRSVATTMRLIAVAAFLLSAVWGAPGPAAAAAARHALVIANAAYPDSDAVLPTPLASARTLGEALKSKGFAVEAAENLGKEAMQAAVDRFVAKVEPGSIALVFFSGYGIQVARKNYLVPVDARIWSEADVTRDGISVEGIMSGLEKRGASARALVLDASRRNPFERRFRSFSMGLAAPGAAPGSISLYAAAVGGVINEPAGATQSPFVTELVKQIGQSELNAEQVFTATRDALTRDSRNLQNPAFASGLEDPFFFDPTRVKPVAKAEPKPLPSPQPAPEKKPAVEKPPEPVVAAKEPDAPAKAEEAAARAFDRADAIGSKASYEEFLRSHPAGPLAERARAEIRRLDAALPKPEPVPAAVAPPAGKSYSTAELSRKTALDDRIARNALDEAAFYERGQFHAQRDEYTQAIADFDESIRLNPINPEAYNNRCWMRAMLNETERAMADCNEALRLRPNFLDALDSRGLVHLKTGAHRAALADYDAALKVDPNHPSALYGRGVARLRLGQTKQADRDFAGALALNPTIDKDFAQYGLR</sequence>
<evidence type="ECO:0000313" key="5">
    <source>
        <dbReference type="EMBL" id="GJD95674.1"/>
    </source>
</evidence>
<reference evidence="5" key="2">
    <citation type="submission" date="2021-08" db="EMBL/GenBank/DDBJ databases">
        <authorList>
            <person name="Tani A."/>
            <person name="Ola A."/>
            <person name="Ogura Y."/>
            <person name="Katsura K."/>
            <person name="Hayashi T."/>
        </authorList>
    </citation>
    <scope>NUCLEOTIDE SEQUENCE</scope>
    <source>
        <strain evidence="5">DSM 19015</strain>
    </source>
</reference>
<dbReference type="SMART" id="SM00028">
    <property type="entry name" value="TPR"/>
    <property type="match status" value="4"/>
</dbReference>
<organism evidence="5 6">
    <name type="scientific">Methylobacterium iners</name>
    <dbReference type="NCBI Taxonomy" id="418707"/>
    <lineage>
        <taxon>Bacteria</taxon>
        <taxon>Pseudomonadati</taxon>
        <taxon>Pseudomonadota</taxon>
        <taxon>Alphaproteobacteria</taxon>
        <taxon>Hyphomicrobiales</taxon>
        <taxon>Methylobacteriaceae</taxon>
        <taxon>Methylobacterium</taxon>
    </lineage>
</organism>
<feature type="domain" description="Peptidase C14 caspase" evidence="4">
    <location>
        <begin position="37"/>
        <end position="257"/>
    </location>
</feature>
<dbReference type="SUPFAM" id="SSF48452">
    <property type="entry name" value="TPR-like"/>
    <property type="match status" value="1"/>
</dbReference>
<evidence type="ECO:0000313" key="6">
    <source>
        <dbReference type="Proteomes" id="UP001055125"/>
    </source>
</evidence>
<dbReference type="InterPro" id="IPR029030">
    <property type="entry name" value="Caspase-like_dom_sf"/>
</dbReference>
<dbReference type="PROSITE" id="PS50005">
    <property type="entry name" value="TPR"/>
    <property type="match status" value="3"/>
</dbReference>
<dbReference type="Gene3D" id="1.25.40.10">
    <property type="entry name" value="Tetratricopeptide repeat domain"/>
    <property type="match status" value="2"/>
</dbReference>
<proteinExistence type="predicted"/>
<dbReference type="Pfam" id="PF13414">
    <property type="entry name" value="TPR_11"/>
    <property type="match status" value="1"/>
</dbReference>
<dbReference type="Pfam" id="PF00656">
    <property type="entry name" value="Peptidase_C14"/>
    <property type="match status" value="1"/>
</dbReference>
<feature type="signal peptide" evidence="3">
    <location>
        <begin position="1"/>
        <end position="33"/>
    </location>
</feature>
<feature type="repeat" description="TPR" evidence="1">
    <location>
        <begin position="393"/>
        <end position="426"/>
    </location>
</feature>
<dbReference type="Proteomes" id="UP001055125">
    <property type="component" value="Unassembled WGS sequence"/>
</dbReference>
<dbReference type="PANTHER" id="PTHR22576:SF37">
    <property type="entry name" value="MUCOSA-ASSOCIATED LYMPHOID TISSUE LYMPHOMA TRANSLOCATION PROTEIN 1"/>
    <property type="match status" value="1"/>
</dbReference>
<feature type="region of interest" description="Disordered" evidence="2">
    <location>
        <begin position="267"/>
        <end position="302"/>
    </location>
</feature>
<feature type="compositionally biased region" description="Basic and acidic residues" evidence="2">
    <location>
        <begin position="281"/>
        <end position="291"/>
    </location>
</feature>
<dbReference type="RefSeq" id="WP_238244817.1">
    <property type="nucleotide sequence ID" value="NZ_BPQP01000043.1"/>
</dbReference>
<accession>A0ABQ4RZP1</accession>
<dbReference type="InterPro" id="IPR052039">
    <property type="entry name" value="Caspase-related_regulators"/>
</dbReference>
<protein>
    <submittedName>
        <fullName evidence="5">Photosystem I assembly protein Ycf3</fullName>
    </submittedName>
</protein>
<keyword evidence="6" id="KW-1185">Reference proteome</keyword>
<dbReference type="InterPro" id="IPR011600">
    <property type="entry name" value="Pept_C14_caspase"/>
</dbReference>
<dbReference type="EMBL" id="BPQP01000043">
    <property type="protein sequence ID" value="GJD95674.1"/>
    <property type="molecule type" value="Genomic_DNA"/>
</dbReference>
<feature type="repeat" description="TPR" evidence="1">
    <location>
        <begin position="495"/>
        <end position="528"/>
    </location>
</feature>
<comment type="caution">
    <text evidence="5">The sequence shown here is derived from an EMBL/GenBank/DDBJ whole genome shotgun (WGS) entry which is preliminary data.</text>
</comment>
<evidence type="ECO:0000256" key="1">
    <source>
        <dbReference type="PROSITE-ProRule" id="PRU00339"/>
    </source>
</evidence>
<dbReference type="Pfam" id="PF13432">
    <property type="entry name" value="TPR_16"/>
    <property type="match status" value="1"/>
</dbReference>